<dbReference type="Proteomes" id="UP000817658">
    <property type="component" value="Chromosome 1"/>
</dbReference>
<reference evidence="3" key="1">
    <citation type="journal article" date="2002" name="Nature">
        <title>The genome sequence and structure of rice chromosome 1.</title>
        <authorList>
            <person name="Sasaki T."/>
            <person name="Matsumoto T."/>
            <person name="Yamamoto K."/>
            <person name="Sakata K."/>
            <person name="Baba T."/>
            <person name="Katayose Y."/>
            <person name="Wu J."/>
            <person name="Niimura Y."/>
            <person name="Cheng Z."/>
            <person name="Nagamura Y."/>
            <person name="Antonio B.A."/>
            <person name="Kanamori H."/>
            <person name="Hosokawa S."/>
            <person name="Masukawa M."/>
            <person name="Arikawa K."/>
            <person name="Chiden Y."/>
            <person name="Hayashi M."/>
            <person name="Okamoto M."/>
            <person name="Ando T."/>
            <person name="Aoki H."/>
            <person name="Arita K."/>
            <person name="Hamada M."/>
            <person name="Harada C."/>
            <person name="Hijishita S."/>
            <person name="Honda M."/>
            <person name="Ichikawa Y."/>
            <person name="Idonuma A."/>
            <person name="Iijima M."/>
            <person name="Ikeda M."/>
            <person name="Ikeno M."/>
            <person name="Itoh S."/>
            <person name="Itoh T."/>
            <person name="Itoh Y."/>
            <person name="Itoh Y."/>
            <person name="Iwabuchi A."/>
            <person name="Kamiya K."/>
            <person name="Karasawa W."/>
            <person name="Katagiri S."/>
            <person name="Kikuta A."/>
            <person name="Kobayashi N."/>
            <person name="Kono I."/>
            <person name="Machita K."/>
            <person name="Maehara T."/>
            <person name="Mizuno H."/>
            <person name="Mizubayashi T."/>
            <person name="Mukai Y."/>
            <person name="Nagasaki H."/>
            <person name="Nakashima M."/>
            <person name="Nakama Y."/>
            <person name="Nakamichi Y."/>
            <person name="Nakamura M."/>
            <person name="Namiki N."/>
            <person name="Negishi M."/>
            <person name="Ohta I."/>
            <person name="Ono N."/>
            <person name="Saji S."/>
            <person name="Sakai K."/>
            <person name="Shibata M."/>
            <person name="Shimokawa T."/>
            <person name="Shomura A."/>
            <person name="Song J."/>
            <person name="Takazaki Y."/>
            <person name="Terasawa K."/>
            <person name="Tsuji K."/>
            <person name="Waki K."/>
            <person name="Yamagata H."/>
            <person name="Yamane H."/>
            <person name="Yoshiki S."/>
            <person name="Yoshihara R."/>
            <person name="Yukawa K."/>
            <person name="Zhong H."/>
            <person name="Iwama H."/>
            <person name="Endo T."/>
            <person name="Ito H."/>
            <person name="Hahn J.H."/>
            <person name="Kim H.I."/>
            <person name="Eun M.Y."/>
            <person name="Yano M."/>
            <person name="Jiang J."/>
            <person name="Gojobori T."/>
        </authorList>
    </citation>
    <scope>NUCLEOTIDE SEQUENCE [LARGE SCALE GENOMIC DNA]</scope>
</reference>
<keyword evidence="2" id="KW-0812">Transmembrane</keyword>
<organism evidence="3">
    <name type="scientific">Oryza sativa subsp. japonica</name>
    <name type="common">Rice</name>
    <dbReference type="NCBI Taxonomy" id="39947"/>
    <lineage>
        <taxon>Eukaryota</taxon>
        <taxon>Viridiplantae</taxon>
        <taxon>Streptophyta</taxon>
        <taxon>Embryophyta</taxon>
        <taxon>Tracheophyta</taxon>
        <taxon>Spermatophyta</taxon>
        <taxon>Magnoliopsida</taxon>
        <taxon>Liliopsida</taxon>
        <taxon>Poales</taxon>
        <taxon>Poaceae</taxon>
        <taxon>BOP clade</taxon>
        <taxon>Oryzoideae</taxon>
        <taxon>Oryzeae</taxon>
        <taxon>Oryzinae</taxon>
        <taxon>Oryza</taxon>
        <taxon>Oryza sativa</taxon>
    </lineage>
</organism>
<proteinExistence type="predicted"/>
<evidence type="ECO:0000256" key="1">
    <source>
        <dbReference type="SAM" id="MobiDB-lite"/>
    </source>
</evidence>
<keyword evidence="2" id="KW-1133">Transmembrane helix</keyword>
<gene>
    <name evidence="3" type="primary">P0003E08.9</name>
</gene>
<name>Q94E21_ORYSJ</name>
<feature type="transmembrane region" description="Helical" evidence="2">
    <location>
        <begin position="75"/>
        <end position="95"/>
    </location>
</feature>
<dbReference type="AlphaFoldDB" id="Q94E21"/>
<accession>Q94E21</accession>
<evidence type="ECO:0000313" key="3">
    <source>
        <dbReference type="EMBL" id="BAB63542.1"/>
    </source>
</evidence>
<feature type="region of interest" description="Disordered" evidence="1">
    <location>
        <begin position="24"/>
        <end position="44"/>
    </location>
</feature>
<evidence type="ECO:0000256" key="2">
    <source>
        <dbReference type="SAM" id="Phobius"/>
    </source>
</evidence>
<sequence length="106" mass="11354">MTTVPDNDGGGGSRVLQCQISNIGLGAPHPPAGSHKDDDVTRTGGACGDREGINLDLARTIMSGVGQWVNGNQRFIIALVVAFPFASLVDLCFWLNEVERDKEKEE</sequence>
<protein>
    <submittedName>
        <fullName evidence="3">Uncharacterized protein</fullName>
    </submittedName>
</protein>
<dbReference type="EMBL" id="AP003222">
    <property type="protein sequence ID" value="BAB63542.1"/>
    <property type="molecule type" value="Genomic_DNA"/>
</dbReference>
<keyword evidence="2" id="KW-0472">Membrane</keyword>